<feature type="binding site" evidence="19">
    <location>
        <begin position="455"/>
        <end position="456"/>
    </location>
    <ligand>
        <name>phosphoenolpyruvate</name>
        <dbReference type="ChEBI" id="CHEBI:58702"/>
    </ligand>
</feature>
<accession>A0A7Z2VHV6</accession>
<dbReference type="InterPro" id="IPR036618">
    <property type="entry name" value="PtsI_HPr-bd_sf"/>
</dbReference>
<dbReference type="PANTHER" id="PTHR46244:SF3">
    <property type="entry name" value="PHOSPHOENOLPYRUVATE-PROTEIN PHOSPHOTRANSFERASE"/>
    <property type="match status" value="1"/>
</dbReference>
<evidence type="ECO:0000256" key="10">
    <source>
        <dbReference type="ARBA" id="ARBA00022597"/>
    </source>
</evidence>
<dbReference type="EC" id="2.7.3.9" evidence="6 17"/>
<evidence type="ECO:0000256" key="17">
    <source>
        <dbReference type="PIRNR" id="PIRNR000732"/>
    </source>
</evidence>
<reference evidence="24 25" key="1">
    <citation type="submission" date="2020-04" db="EMBL/GenBank/DDBJ databases">
        <title>Genome sequencing of novel species.</title>
        <authorList>
            <person name="Heo J."/>
            <person name="Kim S.-J."/>
            <person name="Kim J.-S."/>
            <person name="Hong S.-B."/>
            <person name="Kwon S.-W."/>
        </authorList>
    </citation>
    <scope>NUCLEOTIDE SEQUENCE [LARGE SCALE GENOMIC DNA]</scope>
    <source>
        <strain evidence="24 25">MFER-1</strain>
    </source>
</reference>
<evidence type="ECO:0000256" key="20">
    <source>
        <dbReference type="PIRSR" id="PIRSR000732-3"/>
    </source>
</evidence>
<protein>
    <recommendedName>
        <fullName evidence="7 17">Phosphoenolpyruvate-protein phosphotransferase</fullName>
        <ecNumber evidence="6 17">2.7.3.9</ecNumber>
    </recommendedName>
    <alternativeName>
        <fullName evidence="16 17">Phosphotransferase system, enzyme I</fullName>
    </alternativeName>
</protein>
<feature type="binding site" evidence="20">
    <location>
        <position position="456"/>
    </location>
    <ligand>
        <name>Mg(2+)</name>
        <dbReference type="ChEBI" id="CHEBI:18420"/>
    </ligand>
</feature>
<feature type="binding site" evidence="19">
    <location>
        <position position="297"/>
    </location>
    <ligand>
        <name>phosphoenolpyruvate</name>
        <dbReference type="ChEBI" id="CHEBI:58702"/>
    </ligand>
</feature>
<dbReference type="Gene3D" id="3.20.20.60">
    <property type="entry name" value="Phosphoenolpyruvate-binding domains"/>
    <property type="match status" value="1"/>
</dbReference>
<dbReference type="SUPFAM" id="SSF47831">
    <property type="entry name" value="Enzyme I of the PEP:sugar phosphotransferase system HPr-binding (sub)domain"/>
    <property type="match status" value="1"/>
</dbReference>
<evidence type="ECO:0000256" key="7">
    <source>
        <dbReference type="ARBA" id="ARBA00016544"/>
    </source>
</evidence>
<evidence type="ECO:0000256" key="8">
    <source>
        <dbReference type="ARBA" id="ARBA00022448"/>
    </source>
</evidence>
<keyword evidence="14 17" id="KW-0418">Kinase</keyword>
<evidence type="ECO:0000256" key="15">
    <source>
        <dbReference type="ARBA" id="ARBA00022842"/>
    </source>
</evidence>
<dbReference type="GO" id="GO:0009401">
    <property type="term" value="P:phosphoenolpyruvate-dependent sugar phosphotransferase system"/>
    <property type="evidence" value="ECO:0007669"/>
    <property type="project" value="UniProtKB-KW"/>
</dbReference>
<dbReference type="PANTHER" id="PTHR46244">
    <property type="entry name" value="PHOSPHOENOLPYRUVATE-PROTEIN PHOSPHOTRANSFERASE"/>
    <property type="match status" value="1"/>
</dbReference>
<keyword evidence="15 17" id="KW-0460">Magnesium</keyword>
<organism evidence="24 25">
    <name type="scientific">Cohnella herbarum</name>
    <dbReference type="NCBI Taxonomy" id="2728023"/>
    <lineage>
        <taxon>Bacteria</taxon>
        <taxon>Bacillati</taxon>
        <taxon>Bacillota</taxon>
        <taxon>Bacilli</taxon>
        <taxon>Bacillales</taxon>
        <taxon>Paenibacillaceae</taxon>
        <taxon>Cohnella</taxon>
    </lineage>
</organism>
<dbReference type="GO" id="GO:0016301">
    <property type="term" value="F:kinase activity"/>
    <property type="evidence" value="ECO:0007669"/>
    <property type="project" value="UniProtKB-KW"/>
</dbReference>
<evidence type="ECO:0000256" key="1">
    <source>
        <dbReference type="ARBA" id="ARBA00000683"/>
    </source>
</evidence>
<evidence type="ECO:0000259" key="21">
    <source>
        <dbReference type="Pfam" id="PF00391"/>
    </source>
</evidence>
<keyword evidence="10 17" id="KW-0762">Sugar transport</keyword>
<dbReference type="Proteomes" id="UP000502248">
    <property type="component" value="Chromosome"/>
</dbReference>
<dbReference type="EMBL" id="CP051680">
    <property type="protein sequence ID" value="QJD83518.1"/>
    <property type="molecule type" value="Genomic_DNA"/>
</dbReference>
<feature type="active site" description="Proton donor" evidence="18">
    <location>
        <position position="503"/>
    </location>
</feature>
<dbReference type="Pfam" id="PF02896">
    <property type="entry name" value="PEP-utilizers_C"/>
    <property type="match status" value="1"/>
</dbReference>
<dbReference type="InterPro" id="IPR024692">
    <property type="entry name" value="PTS_EI"/>
</dbReference>
<keyword evidence="25" id="KW-1185">Reference proteome</keyword>
<evidence type="ECO:0000256" key="13">
    <source>
        <dbReference type="ARBA" id="ARBA00022723"/>
    </source>
</evidence>
<feature type="domain" description="Phosphotransferase system enzyme I N-terminal" evidence="23">
    <location>
        <begin position="4"/>
        <end position="126"/>
    </location>
</feature>
<evidence type="ECO:0000259" key="22">
    <source>
        <dbReference type="Pfam" id="PF02896"/>
    </source>
</evidence>
<sequence length="584" mass="64805">MIQALGASQGIAIGKAFVLPHWEWELPDQKIDVADLAKEFDRLYEGIRRSKTEINQMKTELDEVVGSEEASIFDAHLAILEDPVFMNEIQGIIQRQYKVAEVAVKEAIDHFVTMFDLLDDEYMKERALDIKDVGNRLLKHLLGAPDISLPEDTQPFVLVVRELSPSQLVHLKPELVLGIVTMVGSPTSHAAIMARAFGIPMVMGVEGKIEQTINTGDLLIIDGGTGMLQVDPSSETVSRYTDLRKRQIAVREQLLTIAEVPSVTPDGVSITLAANISSLKELEAALSNGAKGVGLFRTEFLYMDRSHFPTEEEQFEVYRAVVQKLKGETLIIRTLDIGGDKQLDYYELPEEENPFLGFRAIRFSLERKDLFKTQLRAILRASEYGDVQIMYPLITSVEEVREANEVLAEAKRELSEEGIPHRAFTKAGIMIEVPAAVAIADLLAEEVAFFSIGTNDLIQFTLAVDRMNEQISHMYEPYHPAILRMIRTVTNAAKAQGIPVSICGEIAGDVNAIPIWLGLGIEELSLSAQAILPVKESILRTKASDSRKLLEDVFRCKTAKEVRALADLFRAETALAPGSVQPLI</sequence>
<dbReference type="GO" id="GO:0008965">
    <property type="term" value="F:phosphoenolpyruvate-protein phosphotransferase activity"/>
    <property type="evidence" value="ECO:0007669"/>
    <property type="project" value="UniProtKB-EC"/>
</dbReference>
<keyword evidence="12 17" id="KW-0598">Phosphotransferase system</keyword>
<evidence type="ECO:0000256" key="16">
    <source>
        <dbReference type="ARBA" id="ARBA00033235"/>
    </source>
</evidence>
<dbReference type="InterPro" id="IPR008279">
    <property type="entry name" value="PEP-util_enz_mobile_dom"/>
</dbReference>
<dbReference type="InterPro" id="IPR006318">
    <property type="entry name" value="PTS_EI-like"/>
</dbReference>
<dbReference type="InterPro" id="IPR015813">
    <property type="entry name" value="Pyrv/PenolPyrv_kinase-like_dom"/>
</dbReference>
<dbReference type="InterPro" id="IPR036637">
    <property type="entry name" value="Phosphohistidine_dom_sf"/>
</dbReference>
<dbReference type="InterPro" id="IPR000121">
    <property type="entry name" value="PEP_util_C"/>
</dbReference>
<feature type="active site" description="Tele-phosphohistidine intermediate" evidence="18">
    <location>
        <position position="189"/>
    </location>
</feature>
<evidence type="ECO:0000313" key="24">
    <source>
        <dbReference type="EMBL" id="QJD83518.1"/>
    </source>
</evidence>
<evidence type="ECO:0000256" key="18">
    <source>
        <dbReference type="PIRSR" id="PIRSR000732-1"/>
    </source>
</evidence>
<dbReference type="KEGG" id="cheb:HH215_10205"/>
<dbReference type="SUPFAM" id="SSF51621">
    <property type="entry name" value="Phosphoenolpyruvate/pyruvate domain"/>
    <property type="match status" value="1"/>
</dbReference>
<evidence type="ECO:0000256" key="19">
    <source>
        <dbReference type="PIRSR" id="PIRSR000732-2"/>
    </source>
</evidence>
<dbReference type="Gene3D" id="3.50.30.10">
    <property type="entry name" value="Phosphohistidine domain"/>
    <property type="match status" value="1"/>
</dbReference>
<feature type="binding site" evidence="20">
    <location>
        <position position="432"/>
    </location>
    <ligand>
        <name>Mg(2+)</name>
        <dbReference type="ChEBI" id="CHEBI:18420"/>
    </ligand>
</feature>
<dbReference type="Pfam" id="PF00391">
    <property type="entry name" value="PEP-utilizers"/>
    <property type="match status" value="1"/>
</dbReference>
<evidence type="ECO:0000256" key="12">
    <source>
        <dbReference type="ARBA" id="ARBA00022683"/>
    </source>
</evidence>
<dbReference type="InterPro" id="IPR040442">
    <property type="entry name" value="Pyrv_kinase-like_dom_sf"/>
</dbReference>
<evidence type="ECO:0000256" key="3">
    <source>
        <dbReference type="ARBA" id="ARBA00002728"/>
    </source>
</evidence>
<evidence type="ECO:0000256" key="14">
    <source>
        <dbReference type="ARBA" id="ARBA00022777"/>
    </source>
</evidence>
<dbReference type="InterPro" id="IPR008731">
    <property type="entry name" value="PTS_EIN"/>
</dbReference>
<evidence type="ECO:0000259" key="23">
    <source>
        <dbReference type="Pfam" id="PF05524"/>
    </source>
</evidence>
<dbReference type="PRINTS" id="PR01736">
    <property type="entry name" value="PHPHTRNFRASE"/>
</dbReference>
<dbReference type="NCBIfam" id="TIGR01417">
    <property type="entry name" value="PTS_I_fam"/>
    <property type="match status" value="1"/>
</dbReference>
<evidence type="ECO:0000256" key="4">
    <source>
        <dbReference type="ARBA" id="ARBA00004496"/>
    </source>
</evidence>
<gene>
    <name evidence="24" type="primary">ptsP</name>
    <name evidence="24" type="ORF">HH215_10205</name>
</gene>
<comment type="catalytic activity">
    <reaction evidence="1 17">
        <text>L-histidyl-[protein] + phosphoenolpyruvate = N(pros)-phospho-L-histidyl-[protein] + pyruvate</text>
        <dbReference type="Rhea" id="RHEA:23880"/>
        <dbReference type="Rhea" id="RHEA-COMP:9745"/>
        <dbReference type="Rhea" id="RHEA-COMP:9746"/>
        <dbReference type="ChEBI" id="CHEBI:15361"/>
        <dbReference type="ChEBI" id="CHEBI:29979"/>
        <dbReference type="ChEBI" id="CHEBI:58702"/>
        <dbReference type="ChEBI" id="CHEBI:64837"/>
        <dbReference type="EC" id="2.7.3.9"/>
    </reaction>
</comment>
<dbReference type="GO" id="GO:0005737">
    <property type="term" value="C:cytoplasm"/>
    <property type="evidence" value="ECO:0007669"/>
    <property type="project" value="UniProtKB-SubCell"/>
</dbReference>
<dbReference type="InterPro" id="IPR050499">
    <property type="entry name" value="PEP-utilizing_PTS_enzyme"/>
</dbReference>
<evidence type="ECO:0000256" key="2">
    <source>
        <dbReference type="ARBA" id="ARBA00001946"/>
    </source>
</evidence>
<evidence type="ECO:0000313" key="25">
    <source>
        <dbReference type="Proteomes" id="UP000502248"/>
    </source>
</evidence>
<feature type="domain" description="PEP-utilising enzyme mobile" evidence="21">
    <location>
        <begin position="155"/>
        <end position="226"/>
    </location>
</feature>
<keyword evidence="8 17" id="KW-0813">Transport</keyword>
<comment type="subcellular location">
    <subcellularLocation>
        <location evidence="4 17">Cytoplasm</location>
    </subcellularLocation>
</comment>
<dbReference type="RefSeq" id="WP_169279808.1">
    <property type="nucleotide sequence ID" value="NZ_CP051680.1"/>
</dbReference>
<comment type="cofactor">
    <cofactor evidence="2 17 20">
        <name>Mg(2+)</name>
        <dbReference type="ChEBI" id="CHEBI:18420"/>
    </cofactor>
</comment>
<dbReference type="Pfam" id="PF05524">
    <property type="entry name" value="PEP-utilisers_N"/>
    <property type="match status" value="1"/>
</dbReference>
<keyword evidence="13 17" id="KW-0479">Metal-binding</keyword>
<dbReference type="PIRSF" id="PIRSF000732">
    <property type="entry name" value="PTS_enzyme_I"/>
    <property type="match status" value="1"/>
</dbReference>
<dbReference type="GO" id="GO:0046872">
    <property type="term" value="F:metal ion binding"/>
    <property type="evidence" value="ECO:0007669"/>
    <property type="project" value="UniProtKB-KW"/>
</dbReference>
<comment type="similarity">
    <text evidence="5 17">Belongs to the PEP-utilizing enzyme family.</text>
</comment>
<dbReference type="AlphaFoldDB" id="A0A7Z2VHV6"/>
<evidence type="ECO:0000256" key="9">
    <source>
        <dbReference type="ARBA" id="ARBA00022490"/>
    </source>
</evidence>
<feature type="binding site" evidence="19">
    <location>
        <position position="466"/>
    </location>
    <ligand>
        <name>phosphoenolpyruvate</name>
        <dbReference type="ChEBI" id="CHEBI:58702"/>
    </ligand>
</feature>
<dbReference type="SUPFAM" id="SSF52009">
    <property type="entry name" value="Phosphohistidine domain"/>
    <property type="match status" value="1"/>
</dbReference>
<feature type="domain" description="PEP-utilising enzyme C-terminal" evidence="22">
    <location>
        <begin position="256"/>
        <end position="541"/>
    </location>
</feature>
<keyword evidence="9 17" id="KW-0963">Cytoplasm</keyword>
<proteinExistence type="inferred from homology"/>
<keyword evidence="11 17" id="KW-0808">Transferase</keyword>
<feature type="binding site" evidence="19">
    <location>
        <position position="333"/>
    </location>
    <ligand>
        <name>phosphoenolpyruvate</name>
        <dbReference type="ChEBI" id="CHEBI:58702"/>
    </ligand>
</feature>
<keyword evidence="24" id="KW-0670">Pyruvate</keyword>
<evidence type="ECO:0000256" key="5">
    <source>
        <dbReference type="ARBA" id="ARBA00007837"/>
    </source>
</evidence>
<name>A0A7Z2VHV6_9BACL</name>
<evidence type="ECO:0000256" key="11">
    <source>
        <dbReference type="ARBA" id="ARBA00022679"/>
    </source>
</evidence>
<evidence type="ECO:0000256" key="6">
    <source>
        <dbReference type="ARBA" id="ARBA00012232"/>
    </source>
</evidence>
<dbReference type="Gene3D" id="1.10.274.10">
    <property type="entry name" value="PtsI, HPr-binding domain"/>
    <property type="match status" value="1"/>
</dbReference>
<comment type="function">
    <text evidence="3 17">General (non sugar-specific) component of the phosphoenolpyruvate-dependent sugar phosphotransferase system (sugar PTS). This major carbohydrate active-transport system catalyzes the phosphorylation of incoming sugar substrates concomitantly with their translocation across the cell membrane. Enzyme I transfers the phosphoryl group from phosphoenolpyruvate (PEP) to the phosphoryl carrier protein (HPr).</text>
</comment>